<dbReference type="EMBL" id="VSSQ01051610">
    <property type="protein sequence ID" value="MPN05700.1"/>
    <property type="molecule type" value="Genomic_DNA"/>
</dbReference>
<comment type="caution">
    <text evidence="1">The sequence shown here is derived from an EMBL/GenBank/DDBJ whole genome shotgun (WGS) entry which is preliminary data.</text>
</comment>
<protein>
    <submittedName>
        <fullName evidence="1">Uncharacterized protein</fullName>
    </submittedName>
</protein>
<evidence type="ECO:0000313" key="1">
    <source>
        <dbReference type="EMBL" id="MPN05700.1"/>
    </source>
</evidence>
<proteinExistence type="predicted"/>
<dbReference type="AlphaFoldDB" id="A0A645EW87"/>
<sequence length="61" mass="6920">MKDQVDSTGMVFHVEPVAHVFALSVNRKRFIVPDIVDEQRDQFLGELIRPVIVGTIGDNNR</sequence>
<organism evidence="1">
    <name type="scientific">bioreactor metagenome</name>
    <dbReference type="NCBI Taxonomy" id="1076179"/>
    <lineage>
        <taxon>unclassified sequences</taxon>
        <taxon>metagenomes</taxon>
        <taxon>ecological metagenomes</taxon>
    </lineage>
</organism>
<accession>A0A645EW87</accession>
<reference evidence="1" key="1">
    <citation type="submission" date="2019-08" db="EMBL/GenBank/DDBJ databases">
        <authorList>
            <person name="Kucharzyk K."/>
            <person name="Murdoch R.W."/>
            <person name="Higgins S."/>
            <person name="Loffler F."/>
        </authorList>
    </citation>
    <scope>NUCLEOTIDE SEQUENCE</scope>
</reference>
<gene>
    <name evidence="1" type="ORF">SDC9_152953</name>
</gene>
<name>A0A645EW87_9ZZZZ</name>